<dbReference type="Proteomes" id="UP000008367">
    <property type="component" value="Unassembled WGS sequence"/>
</dbReference>
<gene>
    <name evidence="1" type="ORF">VCHENC02_3284</name>
</gene>
<comment type="caution">
    <text evidence="1">The sequence shown here is derived from an EMBL/GenBank/DDBJ whole genome shotgun (WGS) entry which is preliminary data.</text>
</comment>
<proteinExistence type="predicted"/>
<reference evidence="1 2" key="1">
    <citation type="submission" date="2012-10" db="EMBL/GenBank/DDBJ databases">
        <title>Genome sequence of Vibrio Cholerae HENC-02.</title>
        <authorList>
            <person name="Eppinger M."/>
            <person name="Hasan N.A."/>
            <person name="Sengamalay N."/>
            <person name="Hine E."/>
            <person name="Su Q."/>
            <person name="Daugherty S.C."/>
            <person name="Young S."/>
            <person name="Sadzewicz L."/>
            <person name="Tallon L."/>
            <person name="Cebula T.A."/>
            <person name="Ravel J."/>
            <person name="Colwell R.R."/>
        </authorList>
    </citation>
    <scope>NUCLEOTIDE SEQUENCE [LARGE SCALE GENOMIC DNA]</scope>
    <source>
        <strain evidence="1 2">HENC-02</strain>
    </source>
</reference>
<feature type="non-terminal residue" evidence="1">
    <location>
        <position position="1"/>
    </location>
</feature>
<evidence type="ECO:0000313" key="1">
    <source>
        <dbReference type="EMBL" id="EKM31035.1"/>
    </source>
</evidence>
<sequence>PFRILFSQTHVFL</sequence>
<organism evidence="1 2">
    <name type="scientific">Vibrio harveyi</name>
    <name type="common">Beneckea harveyi</name>
    <dbReference type="NCBI Taxonomy" id="669"/>
    <lineage>
        <taxon>Bacteria</taxon>
        <taxon>Pseudomonadati</taxon>
        <taxon>Pseudomonadota</taxon>
        <taxon>Gammaproteobacteria</taxon>
        <taxon>Vibrionales</taxon>
        <taxon>Vibrionaceae</taxon>
        <taxon>Vibrio</taxon>
    </lineage>
</organism>
<accession>A0A454CXA3</accession>
<protein>
    <submittedName>
        <fullName evidence="1">Uncharacterized protein</fullName>
    </submittedName>
</protein>
<evidence type="ECO:0000313" key="2">
    <source>
        <dbReference type="Proteomes" id="UP000008367"/>
    </source>
</evidence>
<dbReference type="EMBL" id="AJSR01001371">
    <property type="protein sequence ID" value="EKM31035.1"/>
    <property type="molecule type" value="Genomic_DNA"/>
</dbReference>
<name>A0A454CXA3_VIBHA</name>